<evidence type="ECO:0000256" key="8">
    <source>
        <dbReference type="ARBA" id="ARBA00022982"/>
    </source>
</evidence>
<evidence type="ECO:0000256" key="4">
    <source>
        <dbReference type="ARBA" id="ARBA00022475"/>
    </source>
</evidence>
<keyword evidence="5" id="KW-0349">Heme</keyword>
<dbReference type="GO" id="GO:0005886">
    <property type="term" value="C:plasma membrane"/>
    <property type="evidence" value="ECO:0007669"/>
    <property type="project" value="UniProtKB-SubCell"/>
</dbReference>
<dbReference type="InterPro" id="IPR005126">
    <property type="entry name" value="NapC/NirT_cyt_c_N"/>
</dbReference>
<keyword evidence="9 12" id="KW-1133">Transmembrane helix</keyword>
<keyword evidence="3" id="KW-0813">Transport</keyword>
<keyword evidence="7" id="KW-0479">Metal-binding</keyword>
<evidence type="ECO:0000256" key="11">
    <source>
        <dbReference type="ARBA" id="ARBA00023136"/>
    </source>
</evidence>
<dbReference type="PANTHER" id="PTHR30333">
    <property type="entry name" value="CYTOCHROME C-TYPE PROTEIN"/>
    <property type="match status" value="1"/>
</dbReference>
<evidence type="ECO:0000256" key="9">
    <source>
        <dbReference type="ARBA" id="ARBA00022989"/>
    </source>
</evidence>
<dbReference type="InterPro" id="IPR036280">
    <property type="entry name" value="Multihaem_cyt_sf"/>
</dbReference>
<keyword evidence="10" id="KW-0408">Iron</keyword>
<dbReference type="GO" id="GO:0009055">
    <property type="term" value="F:electron transfer activity"/>
    <property type="evidence" value="ECO:0007669"/>
    <property type="project" value="TreeGrafter"/>
</dbReference>
<dbReference type="InterPro" id="IPR051174">
    <property type="entry name" value="Cytochrome_c-type_ET"/>
</dbReference>
<reference evidence="15" key="1">
    <citation type="submission" date="2017-02" db="EMBL/GenBank/DDBJ databases">
        <authorList>
            <person name="Varghese N."/>
            <person name="Submissions S."/>
        </authorList>
    </citation>
    <scope>NUCLEOTIDE SEQUENCE [LARGE SCALE GENOMIC DNA]</scope>
    <source>
        <strain evidence="15">ATCC BAA-73</strain>
    </source>
</reference>
<dbReference type="SUPFAM" id="SSF48695">
    <property type="entry name" value="Multiheme cytochromes"/>
    <property type="match status" value="1"/>
</dbReference>
<feature type="transmembrane region" description="Helical" evidence="12">
    <location>
        <begin position="6"/>
        <end position="26"/>
    </location>
</feature>
<dbReference type="GO" id="GO:0009061">
    <property type="term" value="P:anaerobic respiration"/>
    <property type="evidence" value="ECO:0007669"/>
    <property type="project" value="TreeGrafter"/>
</dbReference>
<sequence>MAKDYLNWKVLIGALIVLGIVGFGTIKYTERPEFCTSCHEIQPAYNSWSTSTHDGVNCMECHADPGTLGLLKRKLFATKEIYKHITGQTENIEGEVPGERCLECHEEIGELKEIDQLNIPHQKHLDANVECAACHENVVHGSAGYRRPGMKVCSKCHDVYNPNKCTKCHQKVN</sequence>
<dbReference type="OrthoDB" id="9791652at2"/>
<dbReference type="AlphaFoldDB" id="A0A1T4LT59"/>
<keyword evidence="8" id="KW-0249">Electron transport</keyword>
<feature type="domain" description="NapC/NirT cytochrome c N-terminal" evidence="13">
    <location>
        <begin position="11"/>
        <end position="92"/>
    </location>
</feature>
<evidence type="ECO:0000256" key="3">
    <source>
        <dbReference type="ARBA" id="ARBA00022448"/>
    </source>
</evidence>
<keyword evidence="15" id="KW-1185">Reference proteome</keyword>
<keyword evidence="4" id="KW-1003">Cell membrane</keyword>
<keyword evidence="11 12" id="KW-0472">Membrane</keyword>
<gene>
    <name evidence="14" type="ORF">SAMN02745118_01241</name>
</gene>
<evidence type="ECO:0000259" key="13">
    <source>
        <dbReference type="Pfam" id="PF03264"/>
    </source>
</evidence>
<dbReference type="Pfam" id="PF03264">
    <property type="entry name" value="Cytochrom_NNT"/>
    <property type="match status" value="1"/>
</dbReference>
<keyword evidence="6 12" id="KW-0812">Transmembrane</keyword>
<evidence type="ECO:0000256" key="5">
    <source>
        <dbReference type="ARBA" id="ARBA00022617"/>
    </source>
</evidence>
<organism evidence="14 15">
    <name type="scientific">Selenihalanaerobacter shriftii</name>
    <dbReference type="NCBI Taxonomy" id="142842"/>
    <lineage>
        <taxon>Bacteria</taxon>
        <taxon>Bacillati</taxon>
        <taxon>Bacillota</taxon>
        <taxon>Clostridia</taxon>
        <taxon>Halanaerobiales</taxon>
        <taxon>Halobacteroidaceae</taxon>
        <taxon>Selenihalanaerobacter</taxon>
    </lineage>
</organism>
<evidence type="ECO:0000256" key="7">
    <source>
        <dbReference type="ARBA" id="ARBA00022723"/>
    </source>
</evidence>
<dbReference type="STRING" id="142842.SAMN02745118_01241"/>
<proteinExistence type="inferred from homology"/>
<evidence type="ECO:0000256" key="1">
    <source>
        <dbReference type="ARBA" id="ARBA00004236"/>
    </source>
</evidence>
<name>A0A1T4LT59_9FIRM</name>
<evidence type="ECO:0000313" key="14">
    <source>
        <dbReference type="EMBL" id="SJZ57929.1"/>
    </source>
</evidence>
<evidence type="ECO:0000313" key="15">
    <source>
        <dbReference type="Proteomes" id="UP000190625"/>
    </source>
</evidence>
<dbReference type="Proteomes" id="UP000190625">
    <property type="component" value="Unassembled WGS sequence"/>
</dbReference>
<protein>
    <submittedName>
        <fullName evidence="14">Trimethylamine-N-oxide reductase (Cytochrome c), cytochrome c-type subunit TorC</fullName>
    </submittedName>
</protein>
<dbReference type="EMBL" id="FUWM01000009">
    <property type="protein sequence ID" value="SJZ57929.1"/>
    <property type="molecule type" value="Genomic_DNA"/>
</dbReference>
<evidence type="ECO:0000256" key="10">
    <source>
        <dbReference type="ARBA" id="ARBA00023004"/>
    </source>
</evidence>
<dbReference type="PANTHER" id="PTHR30333:SF1">
    <property type="entry name" value="CYTOCHROME C-TYPE PROTEIN NAPC"/>
    <property type="match status" value="1"/>
</dbReference>
<dbReference type="Gene3D" id="1.10.3820.10">
    <property type="entry name" value="Di-heme elbow motif domain"/>
    <property type="match status" value="1"/>
</dbReference>
<accession>A0A1T4LT59</accession>
<dbReference type="InterPro" id="IPR038266">
    <property type="entry name" value="NapC/NirT_cytc_sf"/>
</dbReference>
<evidence type="ECO:0000256" key="6">
    <source>
        <dbReference type="ARBA" id="ARBA00022692"/>
    </source>
</evidence>
<comment type="similarity">
    <text evidence="2">Belongs to the NapC/NirT/NrfH family.</text>
</comment>
<dbReference type="GO" id="GO:0046872">
    <property type="term" value="F:metal ion binding"/>
    <property type="evidence" value="ECO:0007669"/>
    <property type="project" value="UniProtKB-KW"/>
</dbReference>
<comment type="subcellular location">
    <subcellularLocation>
        <location evidence="1">Cell membrane</location>
    </subcellularLocation>
</comment>
<dbReference type="RefSeq" id="WP_078809727.1">
    <property type="nucleotide sequence ID" value="NZ_FUWM01000009.1"/>
</dbReference>
<evidence type="ECO:0000256" key="12">
    <source>
        <dbReference type="SAM" id="Phobius"/>
    </source>
</evidence>
<evidence type="ECO:0000256" key="2">
    <source>
        <dbReference type="ARBA" id="ARBA00007395"/>
    </source>
</evidence>